<gene>
    <name evidence="1" type="ORF">RPERSI_LOCUS23218</name>
</gene>
<dbReference type="EMBL" id="CAJVQC010071941">
    <property type="protein sequence ID" value="CAG8811038.1"/>
    <property type="molecule type" value="Genomic_DNA"/>
</dbReference>
<dbReference type="Proteomes" id="UP000789920">
    <property type="component" value="Unassembled WGS sequence"/>
</dbReference>
<reference evidence="1" key="1">
    <citation type="submission" date="2021-06" db="EMBL/GenBank/DDBJ databases">
        <authorList>
            <person name="Kallberg Y."/>
            <person name="Tangrot J."/>
            <person name="Rosling A."/>
        </authorList>
    </citation>
    <scope>NUCLEOTIDE SEQUENCE</scope>
    <source>
        <strain evidence="1">MA461A</strain>
    </source>
</reference>
<comment type="caution">
    <text evidence="1">The sequence shown here is derived from an EMBL/GenBank/DDBJ whole genome shotgun (WGS) entry which is preliminary data.</text>
</comment>
<evidence type="ECO:0000313" key="2">
    <source>
        <dbReference type="Proteomes" id="UP000789920"/>
    </source>
</evidence>
<evidence type="ECO:0000313" key="1">
    <source>
        <dbReference type="EMBL" id="CAG8811038.1"/>
    </source>
</evidence>
<feature type="non-terminal residue" evidence="1">
    <location>
        <position position="134"/>
    </location>
</feature>
<organism evidence="1 2">
    <name type="scientific">Racocetra persica</name>
    <dbReference type="NCBI Taxonomy" id="160502"/>
    <lineage>
        <taxon>Eukaryota</taxon>
        <taxon>Fungi</taxon>
        <taxon>Fungi incertae sedis</taxon>
        <taxon>Mucoromycota</taxon>
        <taxon>Glomeromycotina</taxon>
        <taxon>Glomeromycetes</taxon>
        <taxon>Diversisporales</taxon>
        <taxon>Gigasporaceae</taxon>
        <taxon>Racocetra</taxon>
    </lineage>
</organism>
<name>A0ACA9RUM5_9GLOM</name>
<keyword evidence="2" id="KW-1185">Reference proteome</keyword>
<protein>
    <submittedName>
        <fullName evidence="1">22063_t:CDS:1</fullName>
    </submittedName>
</protein>
<accession>A0ACA9RUM5</accession>
<proteinExistence type="predicted"/>
<feature type="non-terminal residue" evidence="1">
    <location>
        <position position="1"/>
    </location>
</feature>
<sequence>LTNKNLEGELDLSDFKNLEELDCGDNELKTLKLNEINDLTKLVHLDCRDNYLPDLKLPSSTGLTYLTIRNNNLSKRNLSMFSHLTNLEILYIGSDEHDQDKVDKGIYNKFEGSLKYLKNLENLTELSISSTDID</sequence>